<evidence type="ECO:0000313" key="2">
    <source>
        <dbReference type="EMBL" id="TYI43727.1"/>
    </source>
</evidence>
<name>A0A5D2RS99_GOSTO</name>
<evidence type="ECO:0000313" key="3">
    <source>
        <dbReference type="Proteomes" id="UP000322667"/>
    </source>
</evidence>
<accession>A0A5D2RS99</accession>
<dbReference type="AlphaFoldDB" id="A0A5D2RS99"/>
<dbReference type="EMBL" id="CM017610">
    <property type="protein sequence ID" value="TYI43727.1"/>
    <property type="molecule type" value="Genomic_DNA"/>
</dbReference>
<protein>
    <submittedName>
        <fullName evidence="2">Uncharacterized protein</fullName>
    </submittedName>
</protein>
<keyword evidence="3" id="KW-1185">Reference proteome</keyword>
<gene>
    <name evidence="2" type="ORF">ES332_A01G188600v1</name>
</gene>
<reference evidence="2 3" key="1">
    <citation type="submission" date="2019-07" db="EMBL/GenBank/DDBJ databases">
        <title>WGS assembly of Gossypium tomentosum.</title>
        <authorList>
            <person name="Chen Z.J."/>
            <person name="Sreedasyam A."/>
            <person name="Ando A."/>
            <person name="Song Q."/>
            <person name="De L."/>
            <person name="Hulse-Kemp A."/>
            <person name="Ding M."/>
            <person name="Ye W."/>
            <person name="Kirkbride R."/>
            <person name="Jenkins J."/>
            <person name="Plott C."/>
            <person name="Lovell J."/>
            <person name="Lin Y.-M."/>
            <person name="Vaughn R."/>
            <person name="Liu B."/>
            <person name="Li W."/>
            <person name="Simpson S."/>
            <person name="Scheffler B."/>
            <person name="Saski C."/>
            <person name="Grover C."/>
            <person name="Hu G."/>
            <person name="Conover J."/>
            <person name="Carlson J."/>
            <person name="Shu S."/>
            <person name="Boston L."/>
            <person name="Williams M."/>
            <person name="Peterson D."/>
            <person name="Mcgee K."/>
            <person name="Jones D."/>
            <person name="Wendel J."/>
            <person name="Stelly D."/>
            <person name="Grimwood J."/>
            <person name="Schmutz J."/>
        </authorList>
    </citation>
    <scope>NUCLEOTIDE SEQUENCE [LARGE SCALE GENOMIC DNA]</scope>
    <source>
        <strain evidence="2">7179.01</strain>
    </source>
</reference>
<sequence length="68" mass="8118">MSADKRCCPARNKPILKAIQQNPEQQPQRRQPVEKTRIKINIDLMIDRRLPKHRLHSQNQTPIRQKKV</sequence>
<dbReference type="Proteomes" id="UP000322667">
    <property type="component" value="Chromosome A01"/>
</dbReference>
<proteinExistence type="predicted"/>
<feature type="compositionally biased region" description="Polar residues" evidence="1">
    <location>
        <begin position="57"/>
        <end position="68"/>
    </location>
</feature>
<organism evidence="2 3">
    <name type="scientific">Gossypium tomentosum</name>
    <name type="common">Hawaiian cotton</name>
    <name type="synonym">Gossypium sandvicense</name>
    <dbReference type="NCBI Taxonomy" id="34277"/>
    <lineage>
        <taxon>Eukaryota</taxon>
        <taxon>Viridiplantae</taxon>
        <taxon>Streptophyta</taxon>
        <taxon>Embryophyta</taxon>
        <taxon>Tracheophyta</taxon>
        <taxon>Spermatophyta</taxon>
        <taxon>Magnoliopsida</taxon>
        <taxon>eudicotyledons</taxon>
        <taxon>Gunneridae</taxon>
        <taxon>Pentapetalae</taxon>
        <taxon>rosids</taxon>
        <taxon>malvids</taxon>
        <taxon>Malvales</taxon>
        <taxon>Malvaceae</taxon>
        <taxon>Malvoideae</taxon>
        <taxon>Gossypium</taxon>
    </lineage>
</organism>
<feature type="region of interest" description="Disordered" evidence="1">
    <location>
        <begin position="49"/>
        <end position="68"/>
    </location>
</feature>
<evidence type="ECO:0000256" key="1">
    <source>
        <dbReference type="SAM" id="MobiDB-lite"/>
    </source>
</evidence>